<dbReference type="OMA" id="CSETYVS"/>
<sequence>MEEKTQNLARFVSWISGLCMILGSASSPAPTVTHCELLEHANITCYWTAVSSEGTSYKLSVNMTYCLNYTNYMPMGSCYTTRTHCSVNIGSVSHCFCVDVLASSPSETARSTRHCLIGINEVKMYPPRITKLVMIPVKVHCLKLEWTEDIFLQSEKDHSILQIEYSSPHQDQSWTVSTALHNWQMELCGLYPGTLHYVKVRAQNSRAPKHWSSWSAVREATTAEAAPSAAPEIWRHIQPVDEKGQRYITLLWKPLQWPDSNGVILHYSVSCWSDLDRSRWNCHHLDTSSTSCVLHVSAQPCTCNLTASNSAGTSPSAHIHIPGDGDTVLPPPADISVTPLDDFQLKVDWTAAVDQSEASFVVEWFPIPNNTADSLYWKILNGSARSFIVTDGILPEVPYNVSVQILYKKAVGLARFAVAFTRQGAPSVGPTVEVLQIANNHVTLKWEAVPLEKLRGFIQNYTILYKTNGKVKSQVLGGHVKEYSLSGLSAGEYAICMKAHTEAGGAIGPWVIVAVGNDYSLLVAMPLCAVGSLLIIIILLSQVERIQQRLCPAVPDPSKSSLSTWPPVSQSQHKLTVLDFKPSPSLFELIYVGGKSGHWDHHHQDHSRVSALGYQSVPIKSVSHESKSFAIFQRPVVAKTEEQEAEQPLSELNAEDLSDHLTVDLDYKGKVETAPQCCLQTQVSFSYPTVSESYLGMDVVGSPLRRDCVSRFDSCSQIHVSSRCPSDPESSLGVDAIDLVYNRNVKSRLESSCYPFVSTSYLPVPDSYANIGVEAEDSTNLIQRSNHLSRLEPCCYTHVSTTYLPFPKPSLAYADFVMETVDTTEHLHQSSLVSKMQSDSYICLPMGTKVVESSNNQQVCQSSCKCTNLKMVDMYRVLGPDEHPRLLQFSLQRHSTGDASDLLGL</sequence>
<evidence type="ECO:0000256" key="11">
    <source>
        <dbReference type="SAM" id="SignalP"/>
    </source>
</evidence>
<gene>
    <name evidence="13" type="primary">LEPR</name>
</gene>
<evidence type="ECO:0000256" key="9">
    <source>
        <dbReference type="ARBA" id="ARBA00023170"/>
    </source>
</evidence>
<reference evidence="13" key="2">
    <citation type="submission" date="2025-08" db="UniProtKB">
        <authorList>
            <consortium name="Ensembl"/>
        </authorList>
    </citation>
    <scope>IDENTIFICATION</scope>
</reference>
<evidence type="ECO:0000256" key="6">
    <source>
        <dbReference type="ARBA" id="ARBA00022737"/>
    </source>
</evidence>
<evidence type="ECO:0000256" key="8">
    <source>
        <dbReference type="ARBA" id="ARBA00023136"/>
    </source>
</evidence>
<comment type="similarity">
    <text evidence="2">Belongs to the type I cytokine receptor family. Type 2 subfamily.</text>
</comment>
<evidence type="ECO:0000313" key="13">
    <source>
        <dbReference type="Ensembl" id="ENSPNAP00000017530.1"/>
    </source>
</evidence>
<dbReference type="InterPro" id="IPR036116">
    <property type="entry name" value="FN3_sf"/>
</dbReference>
<keyword evidence="7" id="KW-1133">Transmembrane helix</keyword>
<evidence type="ECO:0000256" key="10">
    <source>
        <dbReference type="ARBA" id="ARBA00023180"/>
    </source>
</evidence>
<dbReference type="InterPro" id="IPR052672">
    <property type="entry name" value="Type1_Cytokine_Rcpt_Type2"/>
</dbReference>
<dbReference type="InterPro" id="IPR013783">
    <property type="entry name" value="Ig-like_fold"/>
</dbReference>
<feature type="domain" description="Fibronectin type-III" evidence="12">
    <location>
        <begin position="426"/>
        <end position="518"/>
    </location>
</feature>
<dbReference type="PANTHER" id="PTHR48423">
    <property type="entry name" value="INTERLEUKIN-27 RECEPTOR SUBUNIT ALPHA"/>
    <property type="match status" value="1"/>
</dbReference>
<dbReference type="SMART" id="SM00060">
    <property type="entry name" value="FN3"/>
    <property type="match status" value="4"/>
</dbReference>
<keyword evidence="4" id="KW-0812">Transmembrane</keyword>
<evidence type="ECO:0000256" key="2">
    <source>
        <dbReference type="ARBA" id="ARBA00008921"/>
    </source>
</evidence>
<dbReference type="Ensembl" id="ENSPNAT00000026363.2">
    <property type="protein sequence ID" value="ENSPNAP00000017530.1"/>
    <property type="gene ID" value="ENSPNAG00000023796.2"/>
</dbReference>
<evidence type="ECO:0000256" key="1">
    <source>
        <dbReference type="ARBA" id="ARBA00004251"/>
    </source>
</evidence>
<keyword evidence="9" id="KW-0675">Receptor</keyword>
<dbReference type="GO" id="GO:0005886">
    <property type="term" value="C:plasma membrane"/>
    <property type="evidence" value="ECO:0007669"/>
    <property type="project" value="UniProtKB-SubCell"/>
</dbReference>
<dbReference type="OrthoDB" id="9884260at2759"/>
<feature type="chain" id="PRO_5017228203" description="Fibronectin type-III domain-containing protein" evidence="11">
    <location>
        <begin position="26"/>
        <end position="905"/>
    </location>
</feature>
<evidence type="ECO:0000256" key="3">
    <source>
        <dbReference type="ARBA" id="ARBA00022475"/>
    </source>
</evidence>
<evidence type="ECO:0000259" key="12">
    <source>
        <dbReference type="PROSITE" id="PS50853"/>
    </source>
</evidence>
<keyword evidence="10" id="KW-0325">Glycoprotein</keyword>
<dbReference type="STRING" id="42514.ENSPNAP00000017530"/>
<evidence type="ECO:0000313" key="14">
    <source>
        <dbReference type="Proteomes" id="UP001501920"/>
    </source>
</evidence>
<evidence type="ECO:0000256" key="4">
    <source>
        <dbReference type="ARBA" id="ARBA00022692"/>
    </source>
</evidence>
<dbReference type="AlphaFoldDB" id="A0A3B4D1T8"/>
<proteinExistence type="inferred from homology"/>
<dbReference type="Proteomes" id="UP001501920">
    <property type="component" value="Chromosome 19"/>
</dbReference>
<keyword evidence="14" id="KW-1185">Reference proteome</keyword>
<keyword evidence="3" id="KW-1003">Cell membrane</keyword>
<feature type="domain" description="Fibronectin type-III" evidence="12">
    <location>
        <begin position="126"/>
        <end position="225"/>
    </location>
</feature>
<dbReference type="InterPro" id="IPR003961">
    <property type="entry name" value="FN3_dom"/>
</dbReference>
<evidence type="ECO:0000256" key="7">
    <source>
        <dbReference type="ARBA" id="ARBA00022989"/>
    </source>
</evidence>
<reference evidence="13 14" key="1">
    <citation type="submission" date="2020-10" db="EMBL/GenBank/DDBJ databases">
        <title>Pygocentrus nattereri (red-bellied piranha) genome, fPygNat1, primary haplotype.</title>
        <authorList>
            <person name="Myers G."/>
            <person name="Meyer A."/>
            <person name="Karagic N."/>
            <person name="Pippel M."/>
            <person name="Winkler S."/>
            <person name="Tracey A."/>
            <person name="Wood J."/>
            <person name="Formenti G."/>
            <person name="Howe K."/>
            <person name="Fedrigo O."/>
            <person name="Jarvis E.D."/>
        </authorList>
    </citation>
    <scope>NUCLEOTIDE SEQUENCE [LARGE SCALE GENOMIC DNA]</scope>
</reference>
<keyword evidence="5 11" id="KW-0732">Signal</keyword>
<name>A0A3B4D1T8_PYGNA</name>
<dbReference type="Gene3D" id="2.60.40.10">
    <property type="entry name" value="Immunoglobulins"/>
    <property type="match status" value="4"/>
</dbReference>
<reference evidence="13" key="3">
    <citation type="submission" date="2025-09" db="UniProtKB">
        <authorList>
            <consortium name="Ensembl"/>
        </authorList>
    </citation>
    <scope>IDENTIFICATION</scope>
</reference>
<feature type="domain" description="Fibronectin type-III" evidence="12">
    <location>
        <begin position="230"/>
        <end position="330"/>
    </location>
</feature>
<dbReference type="FunFam" id="2.60.40.10:FF:000414">
    <property type="entry name" value="Interleukin-6 receptor subunit beta"/>
    <property type="match status" value="1"/>
</dbReference>
<evidence type="ECO:0000256" key="5">
    <source>
        <dbReference type="ARBA" id="ARBA00022729"/>
    </source>
</evidence>
<dbReference type="PROSITE" id="PS50853">
    <property type="entry name" value="FN3"/>
    <property type="match status" value="3"/>
</dbReference>
<feature type="signal peptide" evidence="11">
    <location>
        <begin position="1"/>
        <end position="25"/>
    </location>
</feature>
<comment type="subcellular location">
    <subcellularLocation>
        <location evidence="1">Cell membrane</location>
        <topology evidence="1">Single-pass type I membrane protein</topology>
    </subcellularLocation>
</comment>
<dbReference type="SUPFAM" id="SSF49265">
    <property type="entry name" value="Fibronectin type III"/>
    <property type="match status" value="2"/>
</dbReference>
<keyword evidence="8" id="KW-0472">Membrane</keyword>
<accession>A0A3B4D1T8</accession>
<organism evidence="13 14">
    <name type="scientific">Pygocentrus nattereri</name>
    <name type="common">Red-bellied piranha</name>
    <dbReference type="NCBI Taxonomy" id="42514"/>
    <lineage>
        <taxon>Eukaryota</taxon>
        <taxon>Metazoa</taxon>
        <taxon>Chordata</taxon>
        <taxon>Craniata</taxon>
        <taxon>Vertebrata</taxon>
        <taxon>Euteleostomi</taxon>
        <taxon>Actinopterygii</taxon>
        <taxon>Neopterygii</taxon>
        <taxon>Teleostei</taxon>
        <taxon>Ostariophysi</taxon>
        <taxon>Characiformes</taxon>
        <taxon>Characoidei</taxon>
        <taxon>Pygocentrus</taxon>
    </lineage>
</organism>
<dbReference type="GeneTree" id="ENSGT00940000155603"/>
<dbReference type="CDD" id="cd00063">
    <property type="entry name" value="FN3"/>
    <property type="match status" value="1"/>
</dbReference>
<keyword evidence="6" id="KW-0677">Repeat</keyword>
<protein>
    <recommendedName>
        <fullName evidence="12">Fibronectin type-III domain-containing protein</fullName>
    </recommendedName>
</protein>
<dbReference type="PANTHER" id="PTHR48423:SF1">
    <property type="entry name" value="INTERLEUKIN-27 RECEPTOR SUBUNIT ALPHA"/>
    <property type="match status" value="1"/>
</dbReference>